<evidence type="ECO:0000256" key="2">
    <source>
        <dbReference type="SAM" id="SignalP"/>
    </source>
</evidence>
<dbReference type="AlphaFoldDB" id="A0AAE0IF31"/>
<feature type="signal peptide" evidence="2">
    <location>
        <begin position="1"/>
        <end position="17"/>
    </location>
</feature>
<accession>A0AAE0IF31</accession>
<gene>
    <name evidence="3" type="ORF">B0H66DRAFT_621269</name>
</gene>
<protein>
    <submittedName>
        <fullName evidence="3">Uncharacterized protein</fullName>
    </submittedName>
</protein>
<reference evidence="3" key="1">
    <citation type="journal article" date="2023" name="Mol. Phylogenet. Evol.">
        <title>Genome-scale phylogeny and comparative genomics of the fungal order Sordariales.</title>
        <authorList>
            <person name="Hensen N."/>
            <person name="Bonometti L."/>
            <person name="Westerberg I."/>
            <person name="Brannstrom I.O."/>
            <person name="Guillou S."/>
            <person name="Cros-Aarteil S."/>
            <person name="Calhoun S."/>
            <person name="Haridas S."/>
            <person name="Kuo A."/>
            <person name="Mondo S."/>
            <person name="Pangilinan J."/>
            <person name="Riley R."/>
            <person name="LaButti K."/>
            <person name="Andreopoulos B."/>
            <person name="Lipzen A."/>
            <person name="Chen C."/>
            <person name="Yan M."/>
            <person name="Daum C."/>
            <person name="Ng V."/>
            <person name="Clum A."/>
            <person name="Steindorff A."/>
            <person name="Ohm R.A."/>
            <person name="Martin F."/>
            <person name="Silar P."/>
            <person name="Natvig D.O."/>
            <person name="Lalanne C."/>
            <person name="Gautier V."/>
            <person name="Ament-Velasquez S.L."/>
            <person name="Kruys A."/>
            <person name="Hutchinson M.I."/>
            <person name="Powell A.J."/>
            <person name="Barry K."/>
            <person name="Miller A.N."/>
            <person name="Grigoriev I.V."/>
            <person name="Debuchy R."/>
            <person name="Gladieux P."/>
            <person name="Hiltunen Thoren M."/>
            <person name="Johannesson H."/>
        </authorList>
    </citation>
    <scope>NUCLEOTIDE SEQUENCE</scope>
    <source>
        <strain evidence="3">CBS 118394</strain>
    </source>
</reference>
<evidence type="ECO:0000313" key="4">
    <source>
        <dbReference type="Proteomes" id="UP001283341"/>
    </source>
</evidence>
<name>A0AAE0IF31_9PEZI</name>
<dbReference type="EMBL" id="JAUEDM010000003">
    <property type="protein sequence ID" value="KAK3323091.1"/>
    <property type="molecule type" value="Genomic_DNA"/>
</dbReference>
<keyword evidence="4" id="KW-1185">Reference proteome</keyword>
<keyword evidence="2" id="KW-0732">Signal</keyword>
<organism evidence="3 4">
    <name type="scientific">Apodospora peruviana</name>
    <dbReference type="NCBI Taxonomy" id="516989"/>
    <lineage>
        <taxon>Eukaryota</taxon>
        <taxon>Fungi</taxon>
        <taxon>Dikarya</taxon>
        <taxon>Ascomycota</taxon>
        <taxon>Pezizomycotina</taxon>
        <taxon>Sordariomycetes</taxon>
        <taxon>Sordariomycetidae</taxon>
        <taxon>Sordariales</taxon>
        <taxon>Lasiosphaeriaceae</taxon>
        <taxon>Apodospora</taxon>
    </lineage>
</organism>
<sequence length="814" mass="89452">MFSQIWTCALILFIVRASCFTERTAPFHMLNAMTTPLSATNGSLLDPCVNSQFQAPVYQLRNMTVEEGFGSGTTVRFRLTLVDVANWNRTIRCDWYPDSWADYQRLQPVCHLVPGPPSRYLGLLSLSSGPISSNDTRRDKIHFLEYYFCDIGSDASYPEVAQSRVDIVLDTKFQKNRDNTKTFCPISTSQLPLTVTGQWQPRGSVSAQAKRLQPRPTFPDNRGFDSPPSKDCTELSLTYPDWSLSDLVDDSRSLTFTLAGRSSGSVIRCSVQTLSTDEVVAATCSPQDSNSQATRGIGSRSNLTVTFRPGDRGFFIQEDWTCGDTKGLSSTNFTAIGNMTITSPPSALPRNTTNIKGSLVQPFSLTPTVFPPPPNANTPSCTAQSNNVSDRPTWGMTHFLYKVVKHTLQLSAGLDISNPDIQQALYPTNKTLEITLINYANNLTITCTFDVRSPLLDNPDNAPTGWFACPPITSTRETLHSSTPYPIETYFLFNRTAASLQINQTYYCSDIGTPYRITATGHTYPGAYPTNGGLLTSDMPRIICGDGSNTARNLRCPDGGFNPVPKLCDLFASVTWCSLDSNENGDPNGGIAAGLVATAFNQMELAPDAFISPDPTNTTTITGVPRKRSCTAASLGNVKWTLHPKNSSSSGKMPFSSTIWPLSSHDVGSSDFVPSWEHTDTLPTRISFDLTSSVFTNDTLPMGGTGRINAIGTISETNDFPLLRSSASVNLTPWSWDSTWDEVNAGAMRSYVFGTDRLVHRPWGWEGQTDEMQVYFGGWDFYNALEWSLKVDLVSGYGELGCAWYCDDKDAERP</sequence>
<evidence type="ECO:0000313" key="3">
    <source>
        <dbReference type="EMBL" id="KAK3323091.1"/>
    </source>
</evidence>
<evidence type="ECO:0000256" key="1">
    <source>
        <dbReference type="SAM" id="MobiDB-lite"/>
    </source>
</evidence>
<feature type="chain" id="PRO_5042028834" evidence="2">
    <location>
        <begin position="18"/>
        <end position="814"/>
    </location>
</feature>
<reference evidence="3" key="2">
    <citation type="submission" date="2023-06" db="EMBL/GenBank/DDBJ databases">
        <authorList>
            <consortium name="Lawrence Berkeley National Laboratory"/>
            <person name="Haridas S."/>
            <person name="Hensen N."/>
            <person name="Bonometti L."/>
            <person name="Westerberg I."/>
            <person name="Brannstrom I.O."/>
            <person name="Guillou S."/>
            <person name="Cros-Aarteil S."/>
            <person name="Calhoun S."/>
            <person name="Kuo A."/>
            <person name="Mondo S."/>
            <person name="Pangilinan J."/>
            <person name="Riley R."/>
            <person name="Labutti K."/>
            <person name="Andreopoulos B."/>
            <person name="Lipzen A."/>
            <person name="Chen C."/>
            <person name="Yanf M."/>
            <person name="Daum C."/>
            <person name="Ng V."/>
            <person name="Clum A."/>
            <person name="Steindorff A."/>
            <person name="Ohm R."/>
            <person name="Martin F."/>
            <person name="Silar P."/>
            <person name="Natvig D."/>
            <person name="Lalanne C."/>
            <person name="Gautier V."/>
            <person name="Ament-Velasquez S.L."/>
            <person name="Kruys A."/>
            <person name="Hutchinson M.I."/>
            <person name="Powell A.J."/>
            <person name="Barry K."/>
            <person name="Miller A.N."/>
            <person name="Grigoriev I.V."/>
            <person name="Debuchy R."/>
            <person name="Gladieux P."/>
            <person name="Thoren M.H."/>
            <person name="Johannesson H."/>
        </authorList>
    </citation>
    <scope>NUCLEOTIDE SEQUENCE</scope>
    <source>
        <strain evidence="3">CBS 118394</strain>
    </source>
</reference>
<proteinExistence type="predicted"/>
<feature type="region of interest" description="Disordered" evidence="1">
    <location>
        <begin position="205"/>
        <end position="229"/>
    </location>
</feature>
<dbReference type="Proteomes" id="UP001283341">
    <property type="component" value="Unassembled WGS sequence"/>
</dbReference>
<comment type="caution">
    <text evidence="3">The sequence shown here is derived from an EMBL/GenBank/DDBJ whole genome shotgun (WGS) entry which is preliminary data.</text>
</comment>